<protein>
    <submittedName>
        <fullName evidence="4">Uncharacterized protein</fullName>
    </submittedName>
</protein>
<feature type="compositionally biased region" description="Basic and acidic residues" evidence="2">
    <location>
        <begin position="65"/>
        <end position="78"/>
    </location>
</feature>
<feature type="compositionally biased region" description="Basic and acidic residues" evidence="2">
    <location>
        <begin position="1"/>
        <end position="20"/>
    </location>
</feature>
<reference evidence="3" key="1">
    <citation type="journal article" date="2020" name="Nat. Genet.">
        <title>Genomic diversifications of five Gossypium allopolyploid species and their impact on cotton improvement.</title>
        <authorList>
            <person name="Chen Z.J."/>
            <person name="Sreedasyam A."/>
            <person name="Ando A."/>
            <person name="Song Q."/>
            <person name="De Santiago L.M."/>
            <person name="Hulse-Kemp A.M."/>
            <person name="Ding M."/>
            <person name="Ye W."/>
            <person name="Kirkbride R.C."/>
            <person name="Jenkins J."/>
            <person name="Plott C."/>
            <person name="Lovell J."/>
            <person name="Lin Y.M."/>
            <person name="Vaughn R."/>
            <person name="Liu B."/>
            <person name="Simpson S."/>
            <person name="Scheffler B.E."/>
            <person name="Wen L."/>
            <person name="Saski C.A."/>
            <person name="Grover C.E."/>
            <person name="Hu G."/>
            <person name="Conover J.L."/>
            <person name="Carlson J.W."/>
            <person name="Shu S."/>
            <person name="Boston L.B."/>
            <person name="Williams M."/>
            <person name="Peterson D.G."/>
            <person name="McGee K."/>
            <person name="Jones D.C."/>
            <person name="Wendel J.F."/>
            <person name="Stelly D.M."/>
            <person name="Grimwood J."/>
            <person name="Schmutz J."/>
        </authorList>
    </citation>
    <scope>NUCLEOTIDE SEQUENCE [LARGE SCALE GENOMIC DNA]</scope>
    <source>
        <strain evidence="3">cv. TM-1</strain>
    </source>
</reference>
<feature type="coiled-coil region" evidence="1">
    <location>
        <begin position="130"/>
        <end position="232"/>
    </location>
</feature>
<feature type="compositionally biased region" description="Basic and acidic residues" evidence="2">
    <location>
        <begin position="33"/>
        <end position="51"/>
    </location>
</feature>
<evidence type="ECO:0000313" key="3">
    <source>
        <dbReference type="Proteomes" id="UP000818029"/>
    </source>
</evidence>
<name>A0A1U8IBJ3_GOSHI</name>
<evidence type="ECO:0000313" key="4">
    <source>
        <dbReference type="RefSeq" id="XP_016675570.2"/>
    </source>
</evidence>
<dbReference type="AlphaFoldDB" id="A0A1U8IBJ3"/>
<evidence type="ECO:0000256" key="2">
    <source>
        <dbReference type="SAM" id="MobiDB-lite"/>
    </source>
</evidence>
<reference evidence="4" key="2">
    <citation type="submission" date="2025-08" db="UniProtKB">
        <authorList>
            <consortium name="RefSeq"/>
        </authorList>
    </citation>
    <scope>IDENTIFICATION</scope>
</reference>
<evidence type="ECO:0000256" key="1">
    <source>
        <dbReference type="SAM" id="Coils"/>
    </source>
</evidence>
<sequence length="643" mass="75837">MESMLDRKIKPIQEKLDYRARAQRKQNSPSQKTESRTSRRHTSDDYSRRDFYRDTYLTRNSSRKKESFESKVFRDNERGSPSNSSYTSTKTHSRIIDRELYLNDFTSFEQNTYHADSLVLSSSCKEKMREKEIKERQEASKRENERFLNEIEKVIEKAIEKEQKGSERKERQKMIIRENEWILKEIERSKKEVEKEKECVQERKVEKESEQKESVEETIVLEEKEMKEKVDREQEKESVVSTSQFVSSSCLTSSFQVPNNPCDELQVQYFSDERCFRMIRKGKVKDKIQLQVFKDKESLEIKPRQTGLKVVGKIFDGLIYKRSPHFDLISPYSLFVVDKSILSGSMRRCSPDLFCGVKLVDDFRLNWQAQNIILHGNGSSRKTFKFDCGDYVNKLQPCAKSLNLCPSVLMNVRNFDCLFSYMHKFFWISMFEIMTHMKPLLHFLASEQTYVFKPGICYFGSICGKFKHFKFCVTNFCLIDAWLLTKGAKFKNFEYNIKSFLDHFIWLSINFLCHFKKVRPTHIFDPGIDSACPLKFNIYSVTNPFTFRDGDTLRNASCPCISLTIQFSSSKELRLYYLFEERRFTLIEKDTAQTDPHSSIHMGKQGDNVRWYPLKEGGLICDPKKFFSSKWPDLRTNCLEEGV</sequence>
<feature type="region of interest" description="Disordered" evidence="2">
    <location>
        <begin position="65"/>
        <end position="92"/>
    </location>
</feature>
<dbReference type="PaxDb" id="3635-A0A1U8IBJ3"/>
<dbReference type="RefSeq" id="XP_016675570.2">
    <property type="nucleotide sequence ID" value="XM_016820081.2"/>
</dbReference>
<feature type="compositionally biased region" description="Polar residues" evidence="2">
    <location>
        <begin position="79"/>
        <end position="90"/>
    </location>
</feature>
<dbReference type="KEGG" id="ghi:107894910"/>
<accession>A0A1U8IBJ3</accession>
<keyword evidence="3" id="KW-1185">Reference proteome</keyword>
<dbReference type="GeneID" id="107894910"/>
<organism evidence="3 4">
    <name type="scientific">Gossypium hirsutum</name>
    <name type="common">Upland cotton</name>
    <name type="synonym">Gossypium mexicanum</name>
    <dbReference type="NCBI Taxonomy" id="3635"/>
    <lineage>
        <taxon>Eukaryota</taxon>
        <taxon>Viridiplantae</taxon>
        <taxon>Streptophyta</taxon>
        <taxon>Embryophyta</taxon>
        <taxon>Tracheophyta</taxon>
        <taxon>Spermatophyta</taxon>
        <taxon>Magnoliopsida</taxon>
        <taxon>eudicotyledons</taxon>
        <taxon>Gunneridae</taxon>
        <taxon>Pentapetalae</taxon>
        <taxon>rosids</taxon>
        <taxon>malvids</taxon>
        <taxon>Malvales</taxon>
        <taxon>Malvaceae</taxon>
        <taxon>Malvoideae</taxon>
        <taxon>Gossypium</taxon>
    </lineage>
</organism>
<proteinExistence type="predicted"/>
<feature type="region of interest" description="Disordered" evidence="2">
    <location>
        <begin position="1"/>
        <end position="51"/>
    </location>
</feature>
<gene>
    <name evidence="4" type="primary">LOC107894910</name>
</gene>
<keyword evidence="1" id="KW-0175">Coiled coil</keyword>
<dbReference type="Proteomes" id="UP000818029">
    <property type="component" value="Chromosome A01"/>
</dbReference>